<dbReference type="GeneID" id="45567256"/>
<keyword evidence="3" id="KW-0282">Flagellum</keyword>
<dbReference type="Proteomes" id="UP000042054">
    <property type="component" value="Unassembled WGS sequence"/>
</dbReference>
<dbReference type="Pfam" id="PF02120">
    <property type="entry name" value="Flg_hook"/>
    <property type="match status" value="1"/>
</dbReference>
<proteinExistence type="predicted"/>
<evidence type="ECO:0000259" key="1">
    <source>
        <dbReference type="Pfam" id="PF02120"/>
    </source>
</evidence>
<dbReference type="RefSeq" id="WP_032818555.1">
    <property type="nucleotide sequence ID" value="NZ_CABIHO010000032.1"/>
</dbReference>
<name>A0A0U1HY83_YERRO</name>
<dbReference type="OrthoDB" id="1792985at2"/>
<reference evidence="2 4" key="1">
    <citation type="journal article" date="2015" name="Genome Announc.">
        <title>Thirty-Two Complete Genome Assemblies of Nine Yersinia Species, Including Y. pestis, Y. pseudotuberculosis, and Y. enterocolitica.</title>
        <authorList>
            <person name="Johnson S.L."/>
            <person name="Daligault H.E."/>
            <person name="Davenport K.W."/>
            <person name="Jaissle J."/>
            <person name="Frey K.G."/>
            <person name="Ladner J.T."/>
            <person name="Broomall S.M."/>
            <person name="Bishop-Lilly K.A."/>
            <person name="Bruce D.C."/>
            <person name="Coyne S.R."/>
            <person name="Gibbons H.S."/>
            <person name="Lo C.C."/>
            <person name="Munk A.C."/>
            <person name="Rosenzweig C.N."/>
            <person name="Koroleva G.I."/>
            <person name="Palacios G.F."/>
            <person name="Redden C.L."/>
            <person name="Xu Y."/>
            <person name="Minogue T.D."/>
            <person name="Chain P.S."/>
        </authorList>
    </citation>
    <scope>NUCLEOTIDE SEQUENCE [LARGE SCALE GENOMIC DNA]</scope>
    <source>
        <strain evidence="2 4">YRA</strain>
    </source>
</reference>
<feature type="domain" description="Flagellar hook-length control protein-like C-terminal" evidence="1">
    <location>
        <begin position="226"/>
        <end position="309"/>
    </location>
</feature>
<dbReference type="EMBL" id="CP009787">
    <property type="protein sequence ID" value="AJJ11358.1"/>
    <property type="molecule type" value="Genomic_DNA"/>
</dbReference>
<evidence type="ECO:0000313" key="4">
    <source>
        <dbReference type="Proteomes" id="UP000031914"/>
    </source>
</evidence>
<evidence type="ECO:0000313" key="2">
    <source>
        <dbReference type="EMBL" id="AJJ11358.1"/>
    </source>
</evidence>
<dbReference type="KEGG" id="yro:CH64_1958"/>
<dbReference type="Gene3D" id="3.30.750.140">
    <property type="match status" value="1"/>
</dbReference>
<dbReference type="Proteomes" id="UP000031914">
    <property type="component" value="Chromosome"/>
</dbReference>
<reference evidence="3 5" key="2">
    <citation type="submission" date="2015-03" db="EMBL/GenBank/DDBJ databases">
        <authorList>
            <person name="Murphy D."/>
        </authorList>
    </citation>
    <scope>NUCLEOTIDE SEQUENCE [LARGE SCALE GENOMIC DNA]</scope>
    <source>
        <strain evidence="3 5">68/02</strain>
    </source>
</reference>
<dbReference type="InterPro" id="IPR052563">
    <property type="entry name" value="FliK"/>
</dbReference>
<accession>A0A0U1HY83</accession>
<dbReference type="AlphaFoldDB" id="A0A0U1HY83"/>
<keyword evidence="3" id="KW-0969">Cilium</keyword>
<protein>
    <submittedName>
        <fullName evidence="2">Flagellar hook-length control FliK family protein</fullName>
    </submittedName>
    <submittedName>
        <fullName evidence="3">Flagellar hook-length control protein FliK</fullName>
    </submittedName>
</protein>
<evidence type="ECO:0000313" key="3">
    <source>
        <dbReference type="EMBL" id="CQI97420.1"/>
    </source>
</evidence>
<evidence type="ECO:0000313" key="5">
    <source>
        <dbReference type="Proteomes" id="UP000042054"/>
    </source>
</evidence>
<dbReference type="CDD" id="cd17470">
    <property type="entry name" value="T3SS_Flik_C"/>
    <property type="match status" value="1"/>
</dbReference>
<keyword evidence="3" id="KW-0966">Cell projection</keyword>
<gene>
    <name evidence="2" type="ORF">CH64_1958</name>
    <name evidence="3" type="ORF">ERS008555_03886</name>
</gene>
<keyword evidence="4" id="KW-1185">Reference proteome</keyword>
<organism evidence="3 5">
    <name type="scientific">Yersinia rohdei</name>
    <dbReference type="NCBI Taxonomy" id="29485"/>
    <lineage>
        <taxon>Bacteria</taxon>
        <taxon>Pseudomonadati</taxon>
        <taxon>Pseudomonadota</taxon>
        <taxon>Gammaproteobacteria</taxon>
        <taxon>Enterobacterales</taxon>
        <taxon>Yersiniaceae</taxon>
        <taxon>Yersinia</taxon>
    </lineage>
</organism>
<dbReference type="PANTHER" id="PTHR37533">
    <property type="entry name" value="FLAGELLAR HOOK-LENGTH CONTROL PROTEIN"/>
    <property type="match status" value="1"/>
</dbReference>
<dbReference type="STRING" id="29485.CH64_1958"/>
<dbReference type="InterPro" id="IPR021136">
    <property type="entry name" value="Flagellar_hook_control-like_C"/>
</dbReference>
<sequence length="344" mass="36624">MITLSNFAQATSQLASESGPENTPIADNAQATGVGNLAAFDEVLSQVWEPHQPISLRPSVVMDLIAQIDGNNAGQGAAVALSMDEQNQQLLDGLLHVQGQNPSVPSSQPMTVVPFLAPVVEEEHNLMAQSAHKVAPKESSSLLGLLKSIGPRLDITPPVTAGETGLVARVVPEGLSAVIPQAVNTLAGGNVANSHQEVAAPRLESQLTLAKNQPEWQQQLRTALGERLQLQVESKVQHATIRLDPPDMGKIDISVHMEGGKLQVHINASQADVYRALQQSSAELRQTLTGQNSATVEVQVSANNSQQQQQKQQNKQSHADILAARHIETQAEMSADDGTLLTTV</sequence>
<dbReference type="InterPro" id="IPR038610">
    <property type="entry name" value="FliK-like_C_sf"/>
</dbReference>
<dbReference type="EMBL" id="CTKE01000029">
    <property type="protein sequence ID" value="CQI97420.1"/>
    <property type="molecule type" value="Genomic_DNA"/>
</dbReference>
<dbReference type="PANTHER" id="PTHR37533:SF2">
    <property type="entry name" value="FLAGELLAR HOOK-LENGTH CONTROL PROTEIN"/>
    <property type="match status" value="1"/>
</dbReference>